<name>A0A5D3FAE4_9ACTN</name>
<dbReference type="AlphaFoldDB" id="A0A5D3FAE4"/>
<dbReference type="PROSITE" id="PS51257">
    <property type="entry name" value="PROKAR_LIPOPROTEIN"/>
    <property type="match status" value="1"/>
</dbReference>
<keyword evidence="1" id="KW-0812">Transmembrane</keyword>
<sequence length="60" mass="6102">MNVRLIAGVAILALVFGGLFAACASDLGWLAATITMAVTVCIAALVIAGVILLVDGMDRR</sequence>
<accession>A0A5D3FAE4</accession>
<evidence type="ECO:0000313" key="3">
    <source>
        <dbReference type="Proteomes" id="UP000323505"/>
    </source>
</evidence>
<proteinExistence type="predicted"/>
<gene>
    <name evidence="2" type="ORF">FXF68_31385</name>
</gene>
<protein>
    <submittedName>
        <fullName evidence="2">Uncharacterized protein</fullName>
    </submittedName>
</protein>
<keyword evidence="1" id="KW-0472">Membrane</keyword>
<reference evidence="2 3" key="1">
    <citation type="submission" date="2019-08" db="EMBL/GenBank/DDBJ databases">
        <title>Actinomadura sp. nov. CYP1-5 isolated from mountain soil.</title>
        <authorList>
            <person name="Songsumanus A."/>
            <person name="Kuncharoen N."/>
            <person name="Kudo T."/>
            <person name="Yuki M."/>
            <person name="Igarashi Y."/>
            <person name="Tanasupawat S."/>
        </authorList>
    </citation>
    <scope>NUCLEOTIDE SEQUENCE [LARGE SCALE GENOMIC DNA]</scope>
    <source>
        <strain evidence="2 3">CYP1-5</strain>
    </source>
</reference>
<keyword evidence="3" id="KW-1185">Reference proteome</keyword>
<comment type="caution">
    <text evidence="2">The sequence shown here is derived from an EMBL/GenBank/DDBJ whole genome shotgun (WGS) entry which is preliminary data.</text>
</comment>
<feature type="transmembrane region" description="Helical" evidence="1">
    <location>
        <begin position="31"/>
        <end position="54"/>
    </location>
</feature>
<dbReference type="EMBL" id="VSRQ01000007">
    <property type="protein sequence ID" value="TYK45183.1"/>
    <property type="molecule type" value="Genomic_DNA"/>
</dbReference>
<organism evidence="2 3">
    <name type="scientific">Actinomadura decatromicini</name>
    <dbReference type="NCBI Taxonomy" id="2604572"/>
    <lineage>
        <taxon>Bacteria</taxon>
        <taxon>Bacillati</taxon>
        <taxon>Actinomycetota</taxon>
        <taxon>Actinomycetes</taxon>
        <taxon>Streptosporangiales</taxon>
        <taxon>Thermomonosporaceae</taxon>
        <taxon>Actinomadura</taxon>
    </lineage>
</organism>
<dbReference type="RefSeq" id="WP_148765588.1">
    <property type="nucleotide sequence ID" value="NZ_VSRQ01000007.1"/>
</dbReference>
<evidence type="ECO:0000256" key="1">
    <source>
        <dbReference type="SAM" id="Phobius"/>
    </source>
</evidence>
<keyword evidence="1" id="KW-1133">Transmembrane helix</keyword>
<dbReference type="Proteomes" id="UP000323505">
    <property type="component" value="Unassembled WGS sequence"/>
</dbReference>
<evidence type="ECO:0000313" key="2">
    <source>
        <dbReference type="EMBL" id="TYK45183.1"/>
    </source>
</evidence>